<dbReference type="InterPro" id="IPR016024">
    <property type="entry name" value="ARM-type_fold"/>
</dbReference>
<feature type="transmembrane region" description="Helical" evidence="2">
    <location>
        <begin position="578"/>
        <end position="596"/>
    </location>
</feature>
<dbReference type="Gene3D" id="1.20.120.20">
    <property type="entry name" value="Apolipoprotein"/>
    <property type="match status" value="1"/>
</dbReference>
<proteinExistence type="predicted"/>
<keyword evidence="2" id="KW-0812">Transmembrane</keyword>
<dbReference type="Proteomes" id="UP000189137">
    <property type="component" value="Unassembled WGS sequence"/>
</dbReference>
<evidence type="ECO:0000313" key="4">
    <source>
        <dbReference type="EMBL" id="CDS82959.1"/>
    </source>
</evidence>
<evidence type="ECO:0000313" key="5">
    <source>
        <dbReference type="EMBL" id="SJT27707.1"/>
    </source>
</evidence>
<sequence length="1442" mass="154177">MREIAKKEMYHIDVVIDVTGDEQTKNKLSAMERYTKQTEKRMRALNRIKANPVIQAQDKTSSVVNRISNNLKRVGRTISTTINAKDRASSVVNRVKNKVNSLLTSRQREVLLKARDKASQVVDKVKAKVQNLTAATIISLNMKADPALRVISQTRSKLGELKNNTIINIKAKGEEALNTISRTKSKLQEFSNRTYQAIVKLKDEASPTLSGLDGKISSFISSTISKFTQLAVTATALIGGVGVGSAIKGFADFEQAMKNAQAVSSANSKEMAEMTAMAREMGRTTSFTAKDAGNAMYFMGMAGWKSKEMIAGLPGILNLAATGQTDLALTADIVTDGLTALGLTAKDTGMFVDVMAATVTNSNTDIERMGETFKYMGSVGGALGVSMKDLSLATGLMASASVKGSMAGTALRGGLVRLIKPPAEAQKAMNKYGIEIKKTKDGNLDLASTIVDLREKLGGLEGVQKSAAISSIFGRTAMAGWAAVVNASEKDFKKLTTAINESEGEAKRIADMKLDTLSGQFEILKSAIDDVRISVGQRLGPMTRSFVEQLTKDMPKIGDAIVSFVSDFINDFDKIKSIMQNVISVISGIVSAFIAFKALKFISFLIPILSDIGFAIAAFAGGAATLGEALLFALGGPVGAVIAGVVLLATAFTLAYQKSDAFRKIVKNVGKSIKNFLQEAIIAISPFVNVFGNKLKELGKAVIPLLKVFGDFASTLMSKIGPIILFLSSNVLAGFILTFVAAVEAVKSAVVAITGVLQGLTSIIKGVFDIVGGIISGDGKQIINGLKSVFEGGIKIVSSVWKGLVDIVTSPIQAVVDVLDEKFGKKVEGIKKKWNELKDFLKNPTKAAPKVQPVNLSGEKASNELQASSNGAKAYISSLGQKIGEGIGKIKDKFGELKISATEVFNNIVSFVGGKATELKDKLLEGIKPAIDTFKQSLSNLKEVFGDSLDSIKEAFGGLKTVFDENIKTPFENLKQKVLETKESLKPVFDNLKSSFAELGKALEPIKEAFSGIKDFFSNLFKPIKDDGATKTTKTNMDELKQSTQRVGTSFKELGNAFNQLKEAAKPFIDYLKQIKDSLTSTLGDIGGGLLKGVATSIVLVITSVINAIASIINAVAGAIKGVIDIIKGIFEIIGGIISGDGEKIKQGFSDVFKGIGEVVKSLWEGIKGVLGAPLKAVVNFIDNGFSEKVGQVKQWWSDLKTNVGQKISGFVSFVSNGFQQKVQQVGMWWQGLKVNLSGKISGFVSLVENGFKSKVDSIKSAWDSLRKKLSQKITGFVSIVKTGISNVLDRFADGGVASKPSICGEAGPEMVIPLSNSKRSRALSLYEQAGQMLGTKASNNVIPISQKLGTSFNSASSIQNSNSSIINNVRQFPTKQEEFNNTENRIYQEAQPQNIISSGSNAINVGGISINIQGSNNKEEMIQEILSQVESGLREALEDIG</sequence>
<evidence type="ECO:0000256" key="1">
    <source>
        <dbReference type="ARBA" id="ARBA00022612"/>
    </source>
</evidence>
<dbReference type="NCBIfam" id="TIGR01760">
    <property type="entry name" value="tape_meas_TP901"/>
    <property type="match status" value="1"/>
</dbReference>
<keyword evidence="2" id="KW-1133">Transmembrane helix</keyword>
<name>A0A068ZW60_CLODI</name>
<feature type="transmembrane region" description="Helical" evidence="2">
    <location>
        <begin position="723"/>
        <end position="743"/>
    </location>
</feature>
<dbReference type="PANTHER" id="PTHR37813">
    <property type="entry name" value="FELS-2 PROPHAGE PROTEIN"/>
    <property type="match status" value="1"/>
</dbReference>
<evidence type="ECO:0000259" key="3">
    <source>
        <dbReference type="Pfam" id="PF10145"/>
    </source>
</evidence>
<feature type="transmembrane region" description="Helical" evidence="2">
    <location>
        <begin position="603"/>
        <end position="624"/>
    </location>
</feature>
<feature type="domain" description="Phage tail tape measure protein" evidence="3">
    <location>
        <begin position="277"/>
        <end position="474"/>
    </location>
</feature>
<dbReference type="Pfam" id="PF10145">
    <property type="entry name" value="PhageMin_Tail"/>
    <property type="match status" value="1"/>
</dbReference>
<evidence type="ECO:0000256" key="2">
    <source>
        <dbReference type="SAM" id="Phobius"/>
    </source>
</evidence>
<dbReference type="EMBL" id="FUPS01000024">
    <property type="protein sequence ID" value="SJT27707.1"/>
    <property type="molecule type" value="Genomic_DNA"/>
</dbReference>
<reference evidence="4" key="1">
    <citation type="submission" date="2014-07" db="EMBL/GenBank/DDBJ databases">
        <authorList>
            <person name="Monot Marc"/>
        </authorList>
    </citation>
    <scope>NUCLEOTIDE SEQUENCE</scope>
    <source>
        <strain evidence="4">7032994</strain>
    </source>
</reference>
<dbReference type="InterPro" id="IPR010090">
    <property type="entry name" value="Phage_tape_meas"/>
</dbReference>
<dbReference type="SUPFAM" id="SSF48371">
    <property type="entry name" value="ARM repeat"/>
    <property type="match status" value="1"/>
</dbReference>
<dbReference type="PANTHER" id="PTHR37813:SF1">
    <property type="entry name" value="FELS-2 PROPHAGE PROTEIN"/>
    <property type="match status" value="1"/>
</dbReference>
<accession>A0A068ZW60</accession>
<keyword evidence="2" id="KW-0472">Membrane</keyword>
<dbReference type="RefSeq" id="WP_021364196.1">
    <property type="nucleotide sequence ID" value="NZ_BIPF01000058.1"/>
</dbReference>
<dbReference type="EMBL" id="LK932338">
    <property type="protein sequence ID" value="CDS82959.1"/>
    <property type="molecule type" value="Genomic_DNA"/>
</dbReference>
<gene>
    <name evidence="5" type="primary">yqbO</name>
    <name evidence="4" type="ORF">BN1097_1310017</name>
    <name evidence="5" type="ORF">SAMEA3375112_04150</name>
</gene>
<feature type="transmembrane region" description="Helical" evidence="2">
    <location>
        <begin position="630"/>
        <end position="656"/>
    </location>
</feature>
<organism evidence="4">
    <name type="scientific">Clostridioides difficile</name>
    <name type="common">Peptoclostridium difficile</name>
    <dbReference type="NCBI Taxonomy" id="1496"/>
    <lineage>
        <taxon>Bacteria</taxon>
        <taxon>Bacillati</taxon>
        <taxon>Bacillota</taxon>
        <taxon>Clostridia</taxon>
        <taxon>Peptostreptococcales</taxon>
        <taxon>Peptostreptococcaceae</taxon>
        <taxon>Clostridioides</taxon>
    </lineage>
</organism>
<reference evidence="5 6" key="2">
    <citation type="submission" date="2017-02" db="EMBL/GenBank/DDBJ databases">
        <authorList>
            <consortium name="Pathogen Informatics"/>
        </authorList>
    </citation>
    <scope>NUCLEOTIDE SEQUENCE [LARGE SCALE GENOMIC DNA]</scope>
    <source>
        <strain evidence="5 6">VRECD0157</strain>
    </source>
</reference>
<keyword evidence="1" id="KW-1188">Viral release from host cell</keyword>
<evidence type="ECO:0000313" key="6">
    <source>
        <dbReference type="Proteomes" id="UP000189137"/>
    </source>
</evidence>
<protein>
    <submittedName>
        <fullName evidence="5">Phage-related minor tail protein</fullName>
    </submittedName>
    <submittedName>
        <fullName evidence="4">Putative phage tail tape measure protein</fullName>
    </submittedName>
</protein>